<evidence type="ECO:0000313" key="2">
    <source>
        <dbReference type="EMBL" id="KAK2716222.1"/>
    </source>
</evidence>
<accession>A0AA88I6L0</accession>
<proteinExistence type="predicted"/>
<sequence>MFDTQGLETANTLRKSFNAAAADEEYSSVYEMMVIFKGRISVKHHVASEPTKWGFKIWARIRLPGHAEGSEPDQYSGANRNIPTQGLGRDVVVKLTHGLKTQTLTCTYFNNLFLSFLWWKH</sequence>
<keyword evidence="3" id="KW-1185">Reference proteome</keyword>
<evidence type="ECO:0000313" key="3">
    <source>
        <dbReference type="Proteomes" id="UP001187531"/>
    </source>
</evidence>
<organism evidence="2 3">
    <name type="scientific">Artemia franciscana</name>
    <name type="common">Brine shrimp</name>
    <name type="synonym">Artemia sanfranciscana</name>
    <dbReference type="NCBI Taxonomy" id="6661"/>
    <lineage>
        <taxon>Eukaryota</taxon>
        <taxon>Metazoa</taxon>
        <taxon>Ecdysozoa</taxon>
        <taxon>Arthropoda</taxon>
        <taxon>Crustacea</taxon>
        <taxon>Branchiopoda</taxon>
        <taxon>Anostraca</taxon>
        <taxon>Artemiidae</taxon>
        <taxon>Artemia</taxon>
    </lineage>
</organism>
<dbReference type="EMBL" id="JAVRJZ010000012">
    <property type="protein sequence ID" value="KAK2716222.1"/>
    <property type="molecule type" value="Genomic_DNA"/>
</dbReference>
<evidence type="ECO:0000259" key="1">
    <source>
        <dbReference type="Pfam" id="PF13843"/>
    </source>
</evidence>
<reference evidence="2" key="1">
    <citation type="submission" date="2023-07" db="EMBL/GenBank/DDBJ databases">
        <title>Chromosome-level genome assembly of Artemia franciscana.</title>
        <authorList>
            <person name="Jo E."/>
        </authorList>
    </citation>
    <scope>NUCLEOTIDE SEQUENCE</scope>
    <source>
        <tissue evidence="2">Whole body</tissue>
    </source>
</reference>
<dbReference type="Proteomes" id="UP001187531">
    <property type="component" value="Unassembled WGS sequence"/>
</dbReference>
<dbReference type="InterPro" id="IPR029526">
    <property type="entry name" value="PGBD"/>
</dbReference>
<gene>
    <name evidence="2" type="ORF">QYM36_010712</name>
</gene>
<comment type="caution">
    <text evidence="2">The sequence shown here is derived from an EMBL/GenBank/DDBJ whole genome shotgun (WGS) entry which is preliminary data.</text>
</comment>
<dbReference type="AlphaFoldDB" id="A0AA88I6L0"/>
<protein>
    <recommendedName>
        <fullName evidence="1">PiggyBac transposable element-derived protein domain-containing protein</fullName>
    </recommendedName>
</protein>
<dbReference type="Pfam" id="PF13843">
    <property type="entry name" value="DDE_Tnp_1_7"/>
    <property type="match status" value="1"/>
</dbReference>
<feature type="domain" description="PiggyBac transposable element-derived protein" evidence="1">
    <location>
        <begin position="13"/>
        <end position="116"/>
    </location>
</feature>
<name>A0AA88I6L0_ARTSF</name>